<evidence type="ECO:0000256" key="3">
    <source>
        <dbReference type="ARBA" id="ARBA00022692"/>
    </source>
</evidence>
<sequence>MIDVVPSLVAGAAFGLALAAPPGPMNAVIAEESVLRGWAAGLKAGLGAGLADFVFFLLALAGVVSVVQQYPTLQGVLFGVGGLLMIYFAYGAANSVRATFAPSSVGDDAVGTDGEGGADADATDDTGAPVDLGESTGFRRAFVLALTNPYQILFWLTVGVGLLDPGRLDVLAVVPFVGEALTGVFVVETGSPALIVGLFGGIALWLACFPAALVQAGRRVDSFAPAVAALSALVLGGFGVSFLLEAWRVLA</sequence>
<dbReference type="PANTHER" id="PTHR38825:SF2">
    <property type="entry name" value="LYSINE TRANSPORTER LYSE"/>
    <property type="match status" value="1"/>
</dbReference>
<name>A0A0P7GQ98_9EURY</name>
<proteinExistence type="predicted"/>
<feature type="transmembrane region" description="Helical" evidence="6">
    <location>
        <begin position="43"/>
        <end position="64"/>
    </location>
</feature>
<feature type="transmembrane region" description="Helical" evidence="6">
    <location>
        <begin position="76"/>
        <end position="93"/>
    </location>
</feature>
<feature type="transmembrane region" description="Helical" evidence="6">
    <location>
        <begin position="141"/>
        <end position="163"/>
    </location>
</feature>
<dbReference type="EMBL" id="LGUC01000001">
    <property type="protein sequence ID" value="KPN30814.1"/>
    <property type="molecule type" value="Genomic_DNA"/>
</dbReference>
<dbReference type="InterPro" id="IPR001123">
    <property type="entry name" value="LeuE-type"/>
</dbReference>
<dbReference type="STRING" id="699431.SY89_01554"/>
<feature type="transmembrane region" description="Helical" evidence="6">
    <location>
        <begin position="170"/>
        <end position="187"/>
    </location>
</feature>
<comment type="caution">
    <text evidence="7">The sequence shown here is derived from an EMBL/GenBank/DDBJ whole genome shotgun (WGS) entry which is preliminary data.</text>
</comment>
<accession>A0A0P7GQ98</accession>
<evidence type="ECO:0000256" key="4">
    <source>
        <dbReference type="ARBA" id="ARBA00022989"/>
    </source>
</evidence>
<evidence type="ECO:0000256" key="1">
    <source>
        <dbReference type="ARBA" id="ARBA00004651"/>
    </source>
</evidence>
<keyword evidence="8" id="KW-1185">Reference proteome</keyword>
<dbReference type="GO" id="GO:0005886">
    <property type="term" value="C:plasma membrane"/>
    <property type="evidence" value="ECO:0007669"/>
    <property type="project" value="UniProtKB-SubCell"/>
</dbReference>
<dbReference type="RefSeq" id="WP_054583660.1">
    <property type="nucleotide sequence ID" value="NZ_LGUC01000001.1"/>
</dbReference>
<dbReference type="Proteomes" id="UP000050535">
    <property type="component" value="Unassembled WGS sequence"/>
</dbReference>
<evidence type="ECO:0000256" key="5">
    <source>
        <dbReference type="ARBA" id="ARBA00023136"/>
    </source>
</evidence>
<dbReference type="GO" id="GO:0006865">
    <property type="term" value="P:amino acid transport"/>
    <property type="evidence" value="ECO:0007669"/>
    <property type="project" value="InterPro"/>
</dbReference>
<reference evidence="8" key="1">
    <citation type="submission" date="2013-11" db="EMBL/GenBank/DDBJ databases">
        <authorList>
            <person name="Hoang H.T."/>
            <person name="Killian M.L."/>
            <person name="Madson D.M."/>
            <person name="Arruda P.H.E."/>
            <person name="Sun D."/>
            <person name="Schwartz K.J."/>
            <person name="Yoon K."/>
        </authorList>
    </citation>
    <scope>NUCLEOTIDE SEQUENCE [LARGE SCALE GENOMIC DNA]</scope>
    <source>
        <strain evidence="8">CDK2</strain>
    </source>
</reference>
<keyword evidence="4 6" id="KW-1133">Transmembrane helix</keyword>
<gene>
    <name evidence="7" type="ORF">SY89_01554</name>
</gene>
<dbReference type="Pfam" id="PF01810">
    <property type="entry name" value="LysE"/>
    <property type="match status" value="1"/>
</dbReference>
<feature type="transmembrane region" description="Helical" evidence="6">
    <location>
        <begin position="226"/>
        <end position="244"/>
    </location>
</feature>
<organism evidence="7 8">
    <name type="scientific">Halolamina pelagica</name>
    <dbReference type="NCBI Taxonomy" id="699431"/>
    <lineage>
        <taxon>Archaea</taxon>
        <taxon>Methanobacteriati</taxon>
        <taxon>Methanobacteriota</taxon>
        <taxon>Stenosarchaea group</taxon>
        <taxon>Halobacteria</taxon>
        <taxon>Halobacteriales</taxon>
        <taxon>Haloferacaceae</taxon>
    </lineage>
</organism>
<dbReference type="PANTHER" id="PTHR38825">
    <property type="entry name" value="LYSINE EXPORTER PROTEIN (LYSE/YGGA)"/>
    <property type="match status" value="1"/>
</dbReference>
<dbReference type="PATRIC" id="fig|699431.3.peg.1590"/>
<keyword evidence="2" id="KW-1003">Cell membrane</keyword>
<keyword evidence="3 6" id="KW-0812">Transmembrane</keyword>
<dbReference type="AlphaFoldDB" id="A0A0P7GQ98"/>
<evidence type="ECO:0000256" key="6">
    <source>
        <dbReference type="SAM" id="Phobius"/>
    </source>
</evidence>
<evidence type="ECO:0000313" key="8">
    <source>
        <dbReference type="Proteomes" id="UP000050535"/>
    </source>
</evidence>
<evidence type="ECO:0000256" key="2">
    <source>
        <dbReference type="ARBA" id="ARBA00022475"/>
    </source>
</evidence>
<comment type="subcellular location">
    <subcellularLocation>
        <location evidence="1">Cell membrane</location>
        <topology evidence="1">Multi-pass membrane protein</topology>
    </subcellularLocation>
</comment>
<protein>
    <submittedName>
        <fullName evidence="7">Leucine export protein LeuE</fullName>
    </submittedName>
</protein>
<evidence type="ECO:0000313" key="7">
    <source>
        <dbReference type="EMBL" id="KPN30814.1"/>
    </source>
</evidence>
<keyword evidence="5 6" id="KW-0472">Membrane</keyword>
<dbReference type="OrthoDB" id="121309at2157"/>
<feature type="transmembrane region" description="Helical" evidence="6">
    <location>
        <begin position="193"/>
        <end position="214"/>
    </location>
</feature>